<evidence type="ECO:0000256" key="5">
    <source>
        <dbReference type="ARBA" id="ARBA00023136"/>
    </source>
</evidence>
<feature type="transmembrane region" description="Helical" evidence="6">
    <location>
        <begin position="71"/>
        <end position="94"/>
    </location>
</feature>
<dbReference type="Pfam" id="PF00482">
    <property type="entry name" value="T2SSF"/>
    <property type="match status" value="1"/>
</dbReference>
<dbReference type="EMBL" id="LLEI02000043">
    <property type="protein sequence ID" value="OAJ93408.1"/>
    <property type="molecule type" value="Genomic_DNA"/>
</dbReference>
<keyword evidence="4 6" id="KW-1133">Transmembrane helix</keyword>
<keyword evidence="5 6" id="KW-0472">Membrane</keyword>
<organism evidence="8 9">
    <name type="scientific">Vibrio bivalvicida</name>
    <dbReference type="NCBI Taxonomy" id="1276888"/>
    <lineage>
        <taxon>Bacteria</taxon>
        <taxon>Pseudomonadati</taxon>
        <taxon>Pseudomonadota</taxon>
        <taxon>Gammaproteobacteria</taxon>
        <taxon>Vibrionales</taxon>
        <taxon>Vibrionaceae</taxon>
        <taxon>Vibrio</taxon>
        <taxon>Vibrio oreintalis group</taxon>
    </lineage>
</organism>
<evidence type="ECO:0000256" key="2">
    <source>
        <dbReference type="ARBA" id="ARBA00022475"/>
    </source>
</evidence>
<reference evidence="8 9" key="1">
    <citation type="journal article" date="2016" name="Syst. Appl. Microbiol.">
        <title>Vibrio bivalvicida sp. nov., a novel larval pathogen for bivalve molluscs reared in a hatchery.</title>
        <authorList>
            <person name="Dubert J."/>
            <person name="Romalde J.L."/>
            <person name="Prado S."/>
            <person name="Barja J.L."/>
        </authorList>
    </citation>
    <scope>NUCLEOTIDE SEQUENCE [LARGE SCALE GENOMIC DNA]</scope>
    <source>
        <strain evidence="8 9">605</strain>
    </source>
</reference>
<gene>
    <name evidence="8" type="ORF">APB76_15735</name>
</gene>
<feature type="transmembrane region" description="Helical" evidence="6">
    <location>
        <begin position="100"/>
        <end position="119"/>
    </location>
</feature>
<keyword evidence="3 6" id="KW-0812">Transmembrane</keyword>
<name>A0A177XXU3_9VIBR</name>
<evidence type="ECO:0000313" key="8">
    <source>
        <dbReference type="EMBL" id="OAJ93408.1"/>
    </source>
</evidence>
<feature type="transmembrane region" description="Helical" evidence="6">
    <location>
        <begin position="257"/>
        <end position="278"/>
    </location>
</feature>
<evidence type="ECO:0000256" key="1">
    <source>
        <dbReference type="ARBA" id="ARBA00004651"/>
    </source>
</evidence>
<dbReference type="PANTHER" id="PTHR35007:SF2">
    <property type="entry name" value="PILUS ASSEMBLE PROTEIN"/>
    <property type="match status" value="1"/>
</dbReference>
<dbReference type="PANTHER" id="PTHR35007">
    <property type="entry name" value="INTEGRAL MEMBRANE PROTEIN-RELATED"/>
    <property type="match status" value="1"/>
</dbReference>
<evidence type="ECO:0000256" key="6">
    <source>
        <dbReference type="SAM" id="Phobius"/>
    </source>
</evidence>
<comment type="caution">
    <text evidence="8">The sequence shown here is derived from an EMBL/GenBank/DDBJ whole genome shotgun (WGS) entry which is preliminary data.</text>
</comment>
<dbReference type="InterPro" id="IPR018076">
    <property type="entry name" value="T2SS_GspF_dom"/>
</dbReference>
<dbReference type="AlphaFoldDB" id="A0A177XXU3"/>
<evidence type="ECO:0000256" key="4">
    <source>
        <dbReference type="ARBA" id="ARBA00022989"/>
    </source>
</evidence>
<comment type="subcellular location">
    <subcellularLocation>
        <location evidence="1">Cell membrane</location>
        <topology evidence="1">Multi-pass membrane protein</topology>
    </subcellularLocation>
</comment>
<evidence type="ECO:0000256" key="3">
    <source>
        <dbReference type="ARBA" id="ARBA00022692"/>
    </source>
</evidence>
<sequence>MIPMLGIGLVLMGVIGAVSSYFYASQRDAVKHRLNKVATSVSTPSHSGNRWRWATNPKRGKKLAMIGYSASYAETVFMLLRLTLMVIGGSVWMVAQQLEMNAAGFAQGIAIAISVGIAVDKILDWRVAIVRQEIARITPDALDLMVVCVNSGLPLEETFRTVGGEMEAISRALSREWLLTATEMSVLDSPYQALDNLDQRLSLPEVNNMVVTMSQALKFGTPMSEALKLIASDGRQYHLLELEEWVGKIPSKMSFPLVVFIMLPVVVIIVAPIVLSLFDTLGQL</sequence>
<dbReference type="GO" id="GO:0005886">
    <property type="term" value="C:plasma membrane"/>
    <property type="evidence" value="ECO:0007669"/>
    <property type="project" value="UniProtKB-SubCell"/>
</dbReference>
<proteinExistence type="predicted"/>
<evidence type="ECO:0000259" key="7">
    <source>
        <dbReference type="Pfam" id="PF00482"/>
    </source>
</evidence>
<dbReference type="Proteomes" id="UP000078406">
    <property type="component" value="Unassembled WGS sequence"/>
</dbReference>
<protein>
    <submittedName>
        <fullName evidence="8">Pilus assembly protein</fullName>
    </submittedName>
</protein>
<dbReference type="RefSeq" id="WP_049843318.1">
    <property type="nucleotide sequence ID" value="NZ_LLEI02000043.1"/>
</dbReference>
<evidence type="ECO:0000313" key="9">
    <source>
        <dbReference type="Proteomes" id="UP000078406"/>
    </source>
</evidence>
<feature type="domain" description="Type II secretion system protein GspF" evidence="7">
    <location>
        <begin position="142"/>
        <end position="270"/>
    </location>
</feature>
<keyword evidence="2" id="KW-1003">Cell membrane</keyword>
<accession>A0A177XXU3</accession>
<feature type="transmembrane region" description="Helical" evidence="6">
    <location>
        <begin position="6"/>
        <end position="24"/>
    </location>
</feature>